<feature type="non-terminal residue" evidence="2">
    <location>
        <position position="195"/>
    </location>
</feature>
<name>J7HDU2_9PEZI</name>
<reference evidence="2" key="1">
    <citation type="submission" date="2012-06" db="EMBL/GenBank/DDBJ databases">
        <title>Fungal endophytes of Catharanthus roseus: isolation, identification, diversity of complex biosynthesis genes and associated antimicrobial activities.</title>
        <authorList>
            <person name="Dasari S."/>
            <person name="Miller K.I."/>
            <person name="Neilan B.A."/>
        </authorList>
    </citation>
    <scope>NUCLEOTIDE SEQUENCE</scope>
    <source>
        <strain evidence="2">F8</strain>
    </source>
</reference>
<dbReference type="GO" id="GO:0016746">
    <property type="term" value="F:acyltransferase activity"/>
    <property type="evidence" value="ECO:0007669"/>
    <property type="project" value="InterPro"/>
</dbReference>
<dbReference type="EMBL" id="JX144681">
    <property type="protein sequence ID" value="AFP95906.1"/>
    <property type="molecule type" value="Genomic_DNA"/>
</dbReference>
<sequence length="195" mass="20786">SAPSNRFHPVGTLYRQTSYYWCKISSAHKVYTYSITAGVRAFAPGRINVLFKFSGPSYSPFTACSSCLGWSSLPALPCGLVTVTLPALVVCKLCPTQTFSLACPRVSSCPDNFLAKFMPTLLMDTAAEMLAVLSSSGATKDALNYQDNILGCILGAATYHSGEAFSISPPLAGAPEFLYKKVLPVAGVCAHYIGY</sequence>
<dbReference type="InterPro" id="IPR016039">
    <property type="entry name" value="Thiolase-like"/>
</dbReference>
<proteinExistence type="predicted"/>
<evidence type="ECO:0000313" key="2">
    <source>
        <dbReference type="EMBL" id="AFP95906.1"/>
    </source>
</evidence>
<organism evidence="2">
    <name type="scientific">Guignardia sp. F8</name>
    <dbReference type="NCBI Taxonomy" id="1223657"/>
    <lineage>
        <taxon>Eukaryota</taxon>
        <taxon>Fungi</taxon>
        <taxon>Dikarya</taxon>
        <taxon>Ascomycota</taxon>
        <taxon>Pezizomycotina</taxon>
        <taxon>Dothideomycetes</taxon>
        <taxon>Dothideomycetes incertae sedis</taxon>
        <taxon>Botryosphaeriales</taxon>
        <taxon>Phyllostictaceae</taxon>
        <taxon>Guignardia</taxon>
    </lineage>
</organism>
<dbReference type="Pfam" id="PF00109">
    <property type="entry name" value="ketoacyl-synt"/>
    <property type="match status" value="1"/>
</dbReference>
<dbReference type="AlphaFoldDB" id="J7HDU2"/>
<feature type="non-terminal residue" evidence="2">
    <location>
        <position position="1"/>
    </location>
</feature>
<dbReference type="InterPro" id="IPR014030">
    <property type="entry name" value="Ketoacyl_synth_N"/>
</dbReference>
<evidence type="ECO:0000259" key="1">
    <source>
        <dbReference type="Pfam" id="PF00109"/>
    </source>
</evidence>
<feature type="domain" description="Beta-ketoacyl synthase-like N-terminal" evidence="1">
    <location>
        <begin position="26"/>
        <end position="68"/>
    </location>
</feature>
<dbReference type="SUPFAM" id="SSF53901">
    <property type="entry name" value="Thiolase-like"/>
    <property type="match status" value="1"/>
</dbReference>
<accession>J7HDU2</accession>
<protein>
    <submittedName>
        <fullName evidence="2">Polyketide synthase</fullName>
    </submittedName>
</protein>